<evidence type="ECO:0000256" key="2">
    <source>
        <dbReference type="ARBA" id="ARBA00023239"/>
    </source>
</evidence>
<sequence>MTHPAPSDWSAAGLLYEEAGGIATVAIDRATDLNRLDVAALRALQAITDHLATRTDIQVFVITGSGSKIFSMGMLNPELRGSLSKEAVLEIVFLANAVFDAIEALPQIVIASINGILRAGAVELALACDIRLAARHANLAMPEARWGGFPGAGAPVRLPLTVGRARAIELICTGREVDAAEMERLGLVQAVLDGDQLAVATQAMAAAIAASGPLAIRGAKRIVAARTEPGFRAARDLSDSLRRALEWSEDVAEGIAAHHEGRPPTFNGR</sequence>
<dbReference type="Gene3D" id="1.10.12.10">
    <property type="entry name" value="Lyase 2-enoyl-coa Hydratase, Chain A, domain 2"/>
    <property type="match status" value="1"/>
</dbReference>
<dbReference type="Pfam" id="PF00378">
    <property type="entry name" value="ECH_1"/>
    <property type="match status" value="1"/>
</dbReference>
<reference evidence="4 5" key="1">
    <citation type="submission" date="2024-09" db="EMBL/GenBank/DDBJ databases">
        <authorList>
            <person name="Sun Q."/>
            <person name="Mori K."/>
        </authorList>
    </citation>
    <scope>NUCLEOTIDE SEQUENCE [LARGE SCALE GENOMIC DNA]</scope>
    <source>
        <strain evidence="4 5">CCM 7468</strain>
    </source>
</reference>
<dbReference type="Proteomes" id="UP001589789">
    <property type="component" value="Unassembled WGS sequence"/>
</dbReference>
<dbReference type="InterPro" id="IPR001753">
    <property type="entry name" value="Enoyl-CoA_hydra/iso"/>
</dbReference>
<dbReference type="InterPro" id="IPR018376">
    <property type="entry name" value="Enoyl-CoA_hyd/isom_CS"/>
</dbReference>
<evidence type="ECO:0000256" key="3">
    <source>
        <dbReference type="RuleBase" id="RU003707"/>
    </source>
</evidence>
<keyword evidence="2" id="KW-0456">Lyase</keyword>
<dbReference type="EMBL" id="JBHLVZ010000003">
    <property type="protein sequence ID" value="MFC0385167.1"/>
    <property type="molecule type" value="Genomic_DNA"/>
</dbReference>
<dbReference type="Gene3D" id="3.90.226.10">
    <property type="entry name" value="2-enoyl-CoA Hydratase, Chain A, domain 1"/>
    <property type="match status" value="1"/>
</dbReference>
<dbReference type="InterPro" id="IPR014748">
    <property type="entry name" value="Enoyl-CoA_hydra_C"/>
</dbReference>
<evidence type="ECO:0000313" key="4">
    <source>
        <dbReference type="EMBL" id="MFC0385167.1"/>
    </source>
</evidence>
<organism evidence="4 5">
    <name type="scientific">Muricoccus vinaceus</name>
    <dbReference type="NCBI Taxonomy" id="424704"/>
    <lineage>
        <taxon>Bacteria</taxon>
        <taxon>Pseudomonadati</taxon>
        <taxon>Pseudomonadota</taxon>
        <taxon>Alphaproteobacteria</taxon>
        <taxon>Acetobacterales</taxon>
        <taxon>Roseomonadaceae</taxon>
        <taxon>Muricoccus</taxon>
    </lineage>
</organism>
<proteinExistence type="inferred from homology"/>
<dbReference type="PANTHER" id="PTHR11941">
    <property type="entry name" value="ENOYL-COA HYDRATASE-RELATED"/>
    <property type="match status" value="1"/>
</dbReference>
<dbReference type="RefSeq" id="WP_377049322.1">
    <property type="nucleotide sequence ID" value="NZ_JBHLVZ010000003.1"/>
</dbReference>
<dbReference type="CDD" id="cd06558">
    <property type="entry name" value="crotonase-like"/>
    <property type="match status" value="1"/>
</dbReference>
<dbReference type="InterPro" id="IPR029045">
    <property type="entry name" value="ClpP/crotonase-like_dom_sf"/>
</dbReference>
<accession>A0ABV6INI8</accession>
<comment type="similarity">
    <text evidence="1 3">Belongs to the enoyl-CoA hydratase/isomerase family.</text>
</comment>
<gene>
    <name evidence="4" type="ORF">ACFFIC_06325</name>
</gene>
<evidence type="ECO:0000313" key="5">
    <source>
        <dbReference type="Proteomes" id="UP001589789"/>
    </source>
</evidence>
<evidence type="ECO:0000256" key="1">
    <source>
        <dbReference type="ARBA" id="ARBA00005254"/>
    </source>
</evidence>
<name>A0ABV6INI8_9PROT</name>
<keyword evidence="5" id="KW-1185">Reference proteome</keyword>
<dbReference type="PROSITE" id="PS00166">
    <property type="entry name" value="ENOYL_COA_HYDRATASE"/>
    <property type="match status" value="1"/>
</dbReference>
<protein>
    <submittedName>
        <fullName evidence="4">Enoyl-CoA hydratase/isomerase family protein</fullName>
    </submittedName>
</protein>
<dbReference type="SUPFAM" id="SSF52096">
    <property type="entry name" value="ClpP/crotonase"/>
    <property type="match status" value="1"/>
</dbReference>
<comment type="caution">
    <text evidence="4">The sequence shown here is derived from an EMBL/GenBank/DDBJ whole genome shotgun (WGS) entry which is preliminary data.</text>
</comment>
<dbReference type="PANTHER" id="PTHR11941:SF54">
    <property type="entry name" value="ENOYL-COA HYDRATASE, MITOCHONDRIAL"/>
    <property type="match status" value="1"/>
</dbReference>